<dbReference type="AlphaFoldDB" id="A0A8H7Z8M5"/>
<gene>
    <name evidence="1" type="ORF">I7I52_00953</name>
</gene>
<protein>
    <submittedName>
        <fullName evidence="1">Uncharacterized protein</fullName>
    </submittedName>
</protein>
<name>A0A8H7Z8M5_AJECA</name>
<dbReference type="EMBL" id="JAEVHI010000001">
    <property type="protein sequence ID" value="KAG5303074.1"/>
    <property type="molecule type" value="Genomic_DNA"/>
</dbReference>
<reference evidence="1 2" key="1">
    <citation type="submission" date="2021-01" db="EMBL/GenBank/DDBJ databases">
        <title>Chromosome-level genome assembly of a human fungal pathogen reveals clustering of transcriptionally co-regulated genes.</title>
        <authorList>
            <person name="Voorhies M."/>
            <person name="Cohen S."/>
            <person name="Shea T.P."/>
            <person name="Petrus S."/>
            <person name="Munoz J.F."/>
            <person name="Poplawski S."/>
            <person name="Goldman W.E."/>
            <person name="Michael T."/>
            <person name="Cuomo C.A."/>
            <person name="Sil A."/>
            <person name="Beyhan S."/>
        </authorList>
    </citation>
    <scope>NUCLEOTIDE SEQUENCE [LARGE SCALE GENOMIC DNA]</scope>
    <source>
        <strain evidence="1 2">G184AR</strain>
    </source>
</reference>
<sequence>MPHPWMRFQHPSHLSRLLSWLREGSERRWTGILGKPGSQTPMVKSGSRSKVNAFAAMTPRMLEGFEKIR</sequence>
<accession>A0A8H7Z8M5</accession>
<evidence type="ECO:0000313" key="2">
    <source>
        <dbReference type="Proteomes" id="UP000670092"/>
    </source>
</evidence>
<dbReference type="Proteomes" id="UP000670092">
    <property type="component" value="Unassembled WGS sequence"/>
</dbReference>
<organism evidence="1 2">
    <name type="scientific">Ajellomyces capsulatus</name>
    <name type="common">Darling's disease fungus</name>
    <name type="synonym">Histoplasma capsulatum</name>
    <dbReference type="NCBI Taxonomy" id="5037"/>
    <lineage>
        <taxon>Eukaryota</taxon>
        <taxon>Fungi</taxon>
        <taxon>Dikarya</taxon>
        <taxon>Ascomycota</taxon>
        <taxon>Pezizomycotina</taxon>
        <taxon>Eurotiomycetes</taxon>
        <taxon>Eurotiomycetidae</taxon>
        <taxon>Onygenales</taxon>
        <taxon>Ajellomycetaceae</taxon>
        <taxon>Histoplasma</taxon>
    </lineage>
</organism>
<proteinExistence type="predicted"/>
<dbReference type="VEuPathDB" id="FungiDB:I7I52_00953"/>
<comment type="caution">
    <text evidence="1">The sequence shown here is derived from an EMBL/GenBank/DDBJ whole genome shotgun (WGS) entry which is preliminary data.</text>
</comment>
<evidence type="ECO:0000313" key="1">
    <source>
        <dbReference type="EMBL" id="KAG5303074.1"/>
    </source>
</evidence>